<keyword evidence="2" id="KW-1185">Reference proteome</keyword>
<dbReference type="InParanoid" id="A0A2H3DGM3"/>
<protein>
    <submittedName>
        <fullName evidence="1">Uncharacterized protein</fullName>
    </submittedName>
</protein>
<sequence>MNDATAESLSLLELQSHQNNAVSELRRAMSSLRLVESYLNQGEILLRALKRLELQSMEPRPEIPQIQPTTTFNVAFHETNSPLISPLLLPSRRSSHNLLTATSDAPPRPPKSAHRRATNVLGYDTPSDEEDDQLSDLPQIQETKRARPLRRIRTRIPPPSITESLKAEIEAAGLSIHQGEPAPVRPAPSSPTVKSTMFLVIEDGVATRHQLSNPLTRNKHQAQKEKSVLRRVVHWVLRRDV</sequence>
<dbReference type="AlphaFoldDB" id="A0A2H3DGM3"/>
<name>A0A2H3DGM3_ARMGA</name>
<evidence type="ECO:0000313" key="1">
    <source>
        <dbReference type="EMBL" id="PBK94371.1"/>
    </source>
</evidence>
<reference evidence="2" key="1">
    <citation type="journal article" date="2017" name="Nat. Ecol. Evol.">
        <title>Genome expansion and lineage-specific genetic innovations in the forest pathogenic fungi Armillaria.</title>
        <authorList>
            <person name="Sipos G."/>
            <person name="Prasanna A.N."/>
            <person name="Walter M.C."/>
            <person name="O'Connor E."/>
            <person name="Balint B."/>
            <person name="Krizsan K."/>
            <person name="Kiss B."/>
            <person name="Hess J."/>
            <person name="Varga T."/>
            <person name="Slot J."/>
            <person name="Riley R."/>
            <person name="Boka B."/>
            <person name="Rigling D."/>
            <person name="Barry K."/>
            <person name="Lee J."/>
            <person name="Mihaltcheva S."/>
            <person name="LaButti K."/>
            <person name="Lipzen A."/>
            <person name="Waldron R."/>
            <person name="Moloney N.M."/>
            <person name="Sperisen C."/>
            <person name="Kredics L."/>
            <person name="Vagvoelgyi C."/>
            <person name="Patrignani A."/>
            <person name="Fitzpatrick D."/>
            <person name="Nagy I."/>
            <person name="Doyle S."/>
            <person name="Anderson J.B."/>
            <person name="Grigoriev I.V."/>
            <person name="Gueldener U."/>
            <person name="Muensterkoetter M."/>
            <person name="Nagy L.G."/>
        </authorList>
    </citation>
    <scope>NUCLEOTIDE SEQUENCE [LARGE SCALE GENOMIC DNA]</scope>
    <source>
        <strain evidence="2">Ar21-2</strain>
    </source>
</reference>
<dbReference type="EMBL" id="KZ293654">
    <property type="protein sequence ID" value="PBK94371.1"/>
    <property type="molecule type" value="Genomic_DNA"/>
</dbReference>
<evidence type="ECO:0000313" key="2">
    <source>
        <dbReference type="Proteomes" id="UP000217790"/>
    </source>
</evidence>
<dbReference type="OrthoDB" id="3019198at2759"/>
<proteinExistence type="predicted"/>
<dbReference type="Proteomes" id="UP000217790">
    <property type="component" value="Unassembled WGS sequence"/>
</dbReference>
<gene>
    <name evidence="1" type="ORF">ARMGADRAFT_1029499</name>
</gene>
<accession>A0A2H3DGM3</accession>
<organism evidence="1 2">
    <name type="scientific">Armillaria gallica</name>
    <name type="common">Bulbous honey fungus</name>
    <name type="synonym">Armillaria bulbosa</name>
    <dbReference type="NCBI Taxonomy" id="47427"/>
    <lineage>
        <taxon>Eukaryota</taxon>
        <taxon>Fungi</taxon>
        <taxon>Dikarya</taxon>
        <taxon>Basidiomycota</taxon>
        <taxon>Agaricomycotina</taxon>
        <taxon>Agaricomycetes</taxon>
        <taxon>Agaricomycetidae</taxon>
        <taxon>Agaricales</taxon>
        <taxon>Marasmiineae</taxon>
        <taxon>Physalacriaceae</taxon>
        <taxon>Armillaria</taxon>
    </lineage>
</organism>